<accession>A0A967EUL6</accession>
<evidence type="ECO:0000313" key="12">
    <source>
        <dbReference type="Proteomes" id="UP000761264"/>
    </source>
</evidence>
<evidence type="ECO:0000259" key="10">
    <source>
        <dbReference type="PROSITE" id="PS50928"/>
    </source>
</evidence>
<dbReference type="SUPFAM" id="SSF161098">
    <property type="entry name" value="MetI-like"/>
    <property type="match status" value="2"/>
</dbReference>
<dbReference type="PANTHER" id="PTHR30614">
    <property type="entry name" value="MEMBRANE COMPONENT OF AMINO ACID ABC TRANSPORTER"/>
    <property type="match status" value="1"/>
</dbReference>
<evidence type="ECO:0000256" key="7">
    <source>
        <dbReference type="ARBA" id="ARBA00022989"/>
    </source>
</evidence>
<dbReference type="PROSITE" id="PS50928">
    <property type="entry name" value="ABC_TM1"/>
    <property type="match status" value="1"/>
</dbReference>
<feature type="transmembrane region" description="Helical" evidence="9">
    <location>
        <begin position="365"/>
        <end position="387"/>
    </location>
</feature>
<name>A0A967EUL6_9PROT</name>
<proteinExistence type="inferred from homology"/>
<dbReference type="InterPro" id="IPR000515">
    <property type="entry name" value="MetI-like"/>
</dbReference>
<keyword evidence="7 9" id="KW-1133">Transmembrane helix</keyword>
<keyword evidence="5 9" id="KW-0812">Transmembrane</keyword>
<feature type="transmembrane region" description="Helical" evidence="9">
    <location>
        <begin position="264"/>
        <end position="283"/>
    </location>
</feature>
<dbReference type="InterPro" id="IPR035906">
    <property type="entry name" value="MetI-like_sf"/>
</dbReference>
<dbReference type="PANTHER" id="PTHR30614:SF37">
    <property type="entry name" value="AMINO-ACID ABC TRANSPORTER PERMEASE PROTEIN YHDX-RELATED"/>
    <property type="match status" value="1"/>
</dbReference>
<keyword evidence="3 9" id="KW-0813">Transport</keyword>
<dbReference type="CDD" id="cd06261">
    <property type="entry name" value="TM_PBP2"/>
    <property type="match status" value="1"/>
</dbReference>
<dbReference type="GO" id="GO:0006865">
    <property type="term" value="P:amino acid transport"/>
    <property type="evidence" value="ECO:0007669"/>
    <property type="project" value="UniProtKB-KW"/>
</dbReference>
<protein>
    <submittedName>
        <fullName evidence="11">Amino acid ABC transporter permease</fullName>
    </submittedName>
</protein>
<feature type="transmembrane region" description="Helical" evidence="9">
    <location>
        <begin position="184"/>
        <end position="205"/>
    </location>
</feature>
<dbReference type="EMBL" id="JAAQPH010000001">
    <property type="protein sequence ID" value="NIA67187.1"/>
    <property type="molecule type" value="Genomic_DNA"/>
</dbReference>
<feature type="domain" description="ABC transmembrane type-1" evidence="10">
    <location>
        <begin position="91"/>
        <end position="384"/>
    </location>
</feature>
<comment type="caution">
    <text evidence="11">The sequence shown here is derived from an EMBL/GenBank/DDBJ whole genome shotgun (WGS) entry which is preliminary data.</text>
</comment>
<reference evidence="11" key="1">
    <citation type="submission" date="2020-03" db="EMBL/GenBank/DDBJ databases">
        <title>Genome of Pelagibius litoralis DSM 21314T.</title>
        <authorList>
            <person name="Wang G."/>
        </authorList>
    </citation>
    <scope>NUCLEOTIDE SEQUENCE</scope>
    <source>
        <strain evidence="11">DSM 21314</strain>
    </source>
</reference>
<dbReference type="AlphaFoldDB" id="A0A967EUL6"/>
<dbReference type="Pfam" id="PF00528">
    <property type="entry name" value="BPD_transp_1"/>
    <property type="match status" value="1"/>
</dbReference>
<evidence type="ECO:0000256" key="1">
    <source>
        <dbReference type="ARBA" id="ARBA00004429"/>
    </source>
</evidence>
<keyword evidence="12" id="KW-1185">Reference proteome</keyword>
<dbReference type="Proteomes" id="UP000761264">
    <property type="component" value="Unassembled WGS sequence"/>
</dbReference>
<dbReference type="InterPro" id="IPR043429">
    <property type="entry name" value="ArtM/GltK/GlnP/TcyL/YhdX-like"/>
</dbReference>
<evidence type="ECO:0000256" key="5">
    <source>
        <dbReference type="ARBA" id="ARBA00022692"/>
    </source>
</evidence>
<evidence type="ECO:0000256" key="9">
    <source>
        <dbReference type="RuleBase" id="RU363032"/>
    </source>
</evidence>
<keyword evidence="4" id="KW-1003">Cell membrane</keyword>
<evidence type="ECO:0000313" key="11">
    <source>
        <dbReference type="EMBL" id="NIA67187.1"/>
    </source>
</evidence>
<dbReference type="NCBIfam" id="TIGR01726">
    <property type="entry name" value="HEQRo_perm_3TM"/>
    <property type="match status" value="1"/>
</dbReference>
<feature type="transmembrane region" description="Helical" evidence="9">
    <location>
        <begin position="95"/>
        <end position="115"/>
    </location>
</feature>
<keyword evidence="6" id="KW-0029">Amino-acid transport</keyword>
<feature type="transmembrane region" description="Helical" evidence="9">
    <location>
        <begin position="24"/>
        <end position="43"/>
    </location>
</feature>
<feature type="transmembrane region" description="Helical" evidence="9">
    <location>
        <begin position="217"/>
        <end position="244"/>
    </location>
</feature>
<keyword evidence="8 9" id="KW-0472">Membrane</keyword>
<comment type="subcellular location">
    <subcellularLocation>
        <location evidence="1">Cell inner membrane</location>
        <topology evidence="1">Multi-pass membrane protein</topology>
    </subcellularLocation>
    <subcellularLocation>
        <location evidence="9">Cell membrane</location>
        <topology evidence="9">Multi-pass membrane protein</topology>
    </subcellularLocation>
</comment>
<dbReference type="RefSeq" id="WP_167220484.1">
    <property type="nucleotide sequence ID" value="NZ_JAAQPH010000001.1"/>
</dbReference>
<sequence>MAVIEQDSEPLTLGRLWSDKRYRAVITQILVVAGIFMLIAFLATNAVQNLEALGKTFGFAFLQAPAGYDINQTLIPYNSQDTHFRAGVVGLLNTGLIAITGCIFATILGFILGVLRLSSNWLINRIVYCYVEFTRNVPVLVQILLWHGVIVSTLPGVRQALSPTDGVFLTNRGFYVPKPIFEDGFMLVVVAFLAAIVGMVVFSRWAKKHQEATGQIYPVFSIGVAAIFGLPLIAFFIAGMPLSFDAPALQGFNFQGGIVVRPEYAALWFALSIYTAAFIAEIVRAGIQSVSHGQTEAAFALGVKPNWTMRLIIVPQALRVIVPPLTSQYLNLTKNSSLAIAIGYMDIVATFGGITLNQTGKEMEVMIIVLTIYLTISLLISAFMNWYNRRIALVER</sequence>
<evidence type="ECO:0000256" key="3">
    <source>
        <dbReference type="ARBA" id="ARBA00022448"/>
    </source>
</evidence>
<comment type="similarity">
    <text evidence="2">Belongs to the binding-protein-dependent transport system permease family. HisMQ subfamily.</text>
</comment>
<evidence type="ECO:0000256" key="8">
    <source>
        <dbReference type="ARBA" id="ARBA00023136"/>
    </source>
</evidence>
<dbReference type="Gene3D" id="1.10.3720.10">
    <property type="entry name" value="MetI-like"/>
    <property type="match status" value="1"/>
</dbReference>
<gene>
    <name evidence="11" type="ORF">HBA54_01120</name>
</gene>
<organism evidence="11 12">
    <name type="scientific">Pelagibius litoralis</name>
    <dbReference type="NCBI Taxonomy" id="374515"/>
    <lineage>
        <taxon>Bacteria</taxon>
        <taxon>Pseudomonadati</taxon>
        <taxon>Pseudomonadota</taxon>
        <taxon>Alphaproteobacteria</taxon>
        <taxon>Rhodospirillales</taxon>
        <taxon>Rhodovibrionaceae</taxon>
        <taxon>Pelagibius</taxon>
    </lineage>
</organism>
<feature type="transmembrane region" description="Helical" evidence="9">
    <location>
        <begin position="338"/>
        <end position="359"/>
    </location>
</feature>
<evidence type="ECO:0000256" key="4">
    <source>
        <dbReference type="ARBA" id="ARBA00022475"/>
    </source>
</evidence>
<feature type="transmembrane region" description="Helical" evidence="9">
    <location>
        <begin position="136"/>
        <end position="157"/>
    </location>
</feature>
<dbReference type="GO" id="GO:0022857">
    <property type="term" value="F:transmembrane transporter activity"/>
    <property type="evidence" value="ECO:0007669"/>
    <property type="project" value="InterPro"/>
</dbReference>
<evidence type="ECO:0000256" key="2">
    <source>
        <dbReference type="ARBA" id="ARBA00010072"/>
    </source>
</evidence>
<evidence type="ECO:0000256" key="6">
    <source>
        <dbReference type="ARBA" id="ARBA00022970"/>
    </source>
</evidence>
<dbReference type="GO" id="GO:0043190">
    <property type="term" value="C:ATP-binding cassette (ABC) transporter complex"/>
    <property type="evidence" value="ECO:0007669"/>
    <property type="project" value="InterPro"/>
</dbReference>
<dbReference type="InterPro" id="IPR010065">
    <property type="entry name" value="AA_ABC_transptr_permease_3TM"/>
</dbReference>